<dbReference type="Proteomes" id="UP000466307">
    <property type="component" value="Unassembled WGS sequence"/>
</dbReference>
<dbReference type="EMBL" id="JAADZU010000013">
    <property type="protein sequence ID" value="NDK89178.1"/>
    <property type="molecule type" value="Genomic_DNA"/>
</dbReference>
<feature type="transmembrane region" description="Helical" evidence="1">
    <location>
        <begin position="245"/>
        <end position="266"/>
    </location>
</feature>
<comment type="caution">
    <text evidence="2">The sequence shown here is derived from an EMBL/GenBank/DDBJ whole genome shotgun (WGS) entry which is preliminary data.</text>
</comment>
<feature type="transmembrane region" description="Helical" evidence="1">
    <location>
        <begin position="273"/>
        <end position="293"/>
    </location>
</feature>
<feature type="transmembrane region" description="Helical" evidence="1">
    <location>
        <begin position="64"/>
        <end position="82"/>
    </location>
</feature>
<evidence type="ECO:0000313" key="2">
    <source>
        <dbReference type="EMBL" id="NDK89178.1"/>
    </source>
</evidence>
<protein>
    <submittedName>
        <fullName evidence="2">Uncharacterized protein</fullName>
    </submittedName>
</protein>
<reference evidence="2 3" key="1">
    <citation type="submission" date="2020-01" db="EMBL/GenBank/DDBJ databases">
        <title>Investigation of new actinobacteria for the biodesulphurisation of diesel fuel.</title>
        <authorList>
            <person name="Athi Narayanan S.M."/>
        </authorList>
    </citation>
    <scope>NUCLEOTIDE SEQUENCE [LARGE SCALE GENOMIC DNA]</scope>
    <source>
        <strain evidence="2 3">213E</strain>
    </source>
</reference>
<keyword evidence="1" id="KW-0812">Transmembrane</keyword>
<gene>
    <name evidence="2" type="ORF">GYA93_06215</name>
</gene>
<evidence type="ECO:0000313" key="3">
    <source>
        <dbReference type="Proteomes" id="UP000466307"/>
    </source>
</evidence>
<accession>A0A7K3LLS6</accession>
<organism evidence="2 3">
    <name type="scientific">Gordonia desulfuricans</name>
    <dbReference type="NCBI Taxonomy" id="89051"/>
    <lineage>
        <taxon>Bacteria</taxon>
        <taxon>Bacillati</taxon>
        <taxon>Actinomycetota</taxon>
        <taxon>Actinomycetes</taxon>
        <taxon>Mycobacteriales</taxon>
        <taxon>Gordoniaceae</taxon>
        <taxon>Gordonia</taxon>
    </lineage>
</organism>
<keyword evidence="3" id="KW-1185">Reference proteome</keyword>
<evidence type="ECO:0000256" key="1">
    <source>
        <dbReference type="SAM" id="Phobius"/>
    </source>
</evidence>
<dbReference type="AlphaFoldDB" id="A0A7K3LLS6"/>
<dbReference type="RefSeq" id="WP_053776257.1">
    <property type="nucleotide sequence ID" value="NZ_JAADZU010000013.1"/>
</dbReference>
<sequence length="482" mass="51151">MTGDASPVRTVLTRAGRSLRSDLAAPPIREVLADRREQVAFGREPGRSPLTMLRHYAGTTPGKLIMIVAALSTAMLITGWYGSTVLENRTATLRTIVDRAEPLAEASQVLYSSLSIADAAANSAFISGGLESPELRTRYSDSLATASAALMRAAGTSGVPGTDPDADTRAVTADLTTLATTIPVYSGLIETARTNNRLGNPVGSSYLTQASALMQSQILPAAQRLYERRYAAIADPQQALTIPPYGVYAGLLFVALALIGTSRYLARRTRRRFNIGVVLALVAIIGGLVWLLASGLMSVAATSSAKSDGVDPLRQLTEARILTQQARSAETLALIRRGDQTDLERTFATSTQQITSILDDLQSQTSAGSDGPLTTRQIDSVSSALDQWRTSDEKTRSAMDTGDFATARTLTVGSQPSSTASSYAAVDSALVDAITTTRTGFRDDINTAQRVLGFTGTGVLLLTIFATAALVLGLIPRVREYR</sequence>
<name>A0A7K3LLS6_9ACTN</name>
<proteinExistence type="predicted"/>
<feature type="transmembrane region" description="Helical" evidence="1">
    <location>
        <begin position="451"/>
        <end position="475"/>
    </location>
</feature>
<keyword evidence="1" id="KW-0472">Membrane</keyword>
<keyword evidence="1" id="KW-1133">Transmembrane helix</keyword>